<dbReference type="InterPro" id="IPR027815">
    <property type="entry name" value="CSC1/OSCA1-like_cyt"/>
</dbReference>
<proteinExistence type="predicted"/>
<feature type="domain" description="CSC1/OSCA1-like cytosolic" evidence="3">
    <location>
        <begin position="51"/>
        <end position="133"/>
    </location>
</feature>
<dbReference type="InterPro" id="IPR003864">
    <property type="entry name" value="CSC1/OSCA1-like_7TM"/>
</dbReference>
<protein>
    <submittedName>
        <fullName evidence="4">Uncharacterized protein</fullName>
    </submittedName>
</protein>
<dbReference type="PANTHER" id="PTHR13018:SF20">
    <property type="entry name" value="SPORULATION-SPECIFIC PROTEIN 75"/>
    <property type="match status" value="1"/>
</dbReference>
<evidence type="ECO:0000313" key="4">
    <source>
        <dbReference type="EMBL" id="CUS11424.1"/>
    </source>
</evidence>
<dbReference type="Pfam" id="PF14703">
    <property type="entry name" value="PHM7_cyt"/>
    <property type="match status" value="1"/>
</dbReference>
<sequence length="221" mass="24908">MDLPAEGPSKEYPKAFNETYADDKHGDPLWKQHLSLNDRPMMTLPPFGVKWLPSLPLIGKKVDTIYYCRKEVARLNVEIEQDQSAPVPTHELCFYPVQPASCHRAYGLSVAFSLHRTMCPRHIEVSPDDVIWSKMKISWWQRYLRIAGITIATGGLIVGWAFPVAIIGLVSQIDYLTETVPWLGWIDKLPNFVLGLVQRSAPKCFSSNGFGNLSGIVAHYP</sequence>
<feature type="transmembrane region" description="Helical" evidence="1">
    <location>
        <begin position="143"/>
        <end position="170"/>
    </location>
</feature>
<dbReference type="GO" id="GO:0005886">
    <property type="term" value="C:plasma membrane"/>
    <property type="evidence" value="ECO:0007669"/>
    <property type="project" value="TreeGrafter"/>
</dbReference>
<keyword evidence="5" id="KW-1185">Reference proteome</keyword>
<dbReference type="Pfam" id="PF02714">
    <property type="entry name" value="RSN1_7TM"/>
    <property type="match status" value="1"/>
</dbReference>
<reference evidence="4" key="1">
    <citation type="submission" date="2015-10" db="EMBL/GenBank/DDBJ databases">
        <authorList>
            <person name="Regsiter A."/>
            <person name="william w."/>
        </authorList>
    </citation>
    <scope>NUCLEOTIDE SEQUENCE</scope>
    <source>
        <strain evidence="4">Montdore</strain>
    </source>
</reference>
<dbReference type="PANTHER" id="PTHR13018">
    <property type="entry name" value="PROBABLE MEMBRANE PROTEIN DUF221-RELATED"/>
    <property type="match status" value="1"/>
</dbReference>
<keyword evidence="1" id="KW-0812">Transmembrane</keyword>
<evidence type="ECO:0000313" key="5">
    <source>
        <dbReference type="Proteomes" id="UP001412239"/>
    </source>
</evidence>
<keyword evidence="1" id="KW-0472">Membrane</keyword>
<organism evidence="4 5">
    <name type="scientific">Tuber aestivum</name>
    <name type="common">summer truffle</name>
    <dbReference type="NCBI Taxonomy" id="59557"/>
    <lineage>
        <taxon>Eukaryota</taxon>
        <taxon>Fungi</taxon>
        <taxon>Dikarya</taxon>
        <taxon>Ascomycota</taxon>
        <taxon>Pezizomycotina</taxon>
        <taxon>Pezizomycetes</taxon>
        <taxon>Pezizales</taxon>
        <taxon>Tuberaceae</taxon>
        <taxon>Tuber</taxon>
    </lineage>
</organism>
<keyword evidence="1" id="KW-1133">Transmembrane helix</keyword>
<dbReference type="AlphaFoldDB" id="A0A292PWB7"/>
<name>A0A292PWB7_9PEZI</name>
<dbReference type="InterPro" id="IPR045122">
    <property type="entry name" value="Csc1-like"/>
</dbReference>
<dbReference type="EMBL" id="LN891022">
    <property type="protein sequence ID" value="CUS11424.1"/>
    <property type="molecule type" value="Genomic_DNA"/>
</dbReference>
<evidence type="ECO:0000259" key="2">
    <source>
        <dbReference type="Pfam" id="PF02714"/>
    </source>
</evidence>
<evidence type="ECO:0000256" key="1">
    <source>
        <dbReference type="SAM" id="Phobius"/>
    </source>
</evidence>
<gene>
    <name evidence="4" type="ORF">GSTUAT00004526001</name>
</gene>
<evidence type="ECO:0000259" key="3">
    <source>
        <dbReference type="Pfam" id="PF14703"/>
    </source>
</evidence>
<dbReference type="GO" id="GO:0005227">
    <property type="term" value="F:calcium-activated cation channel activity"/>
    <property type="evidence" value="ECO:0007669"/>
    <property type="project" value="InterPro"/>
</dbReference>
<accession>A0A292PWB7</accession>
<dbReference type="Proteomes" id="UP001412239">
    <property type="component" value="Unassembled WGS sequence"/>
</dbReference>
<feature type="domain" description="CSC1/OSCA1-like 7TM region" evidence="2">
    <location>
        <begin position="147"/>
        <end position="204"/>
    </location>
</feature>